<gene>
    <name evidence="13" type="ORF">PAHAL_9G131300</name>
</gene>
<dbReference type="Pfam" id="PF00931">
    <property type="entry name" value="NB-ARC"/>
    <property type="match status" value="1"/>
</dbReference>
<keyword evidence="6" id="KW-0067">ATP-binding</keyword>
<dbReference type="EMBL" id="CM008054">
    <property type="protein sequence ID" value="PAN45627.1"/>
    <property type="molecule type" value="Genomic_DNA"/>
</dbReference>
<feature type="domain" description="Disease resistance N-terminal" evidence="10">
    <location>
        <begin position="10"/>
        <end position="86"/>
    </location>
</feature>
<protein>
    <recommendedName>
        <fullName evidence="14">AAA+ ATPase domain-containing protein</fullName>
    </recommendedName>
</protein>
<dbReference type="AlphaFoldDB" id="A0A2T8I117"/>
<dbReference type="SUPFAM" id="SSF52058">
    <property type="entry name" value="L domain-like"/>
    <property type="match status" value="1"/>
</dbReference>
<evidence type="ECO:0000313" key="13">
    <source>
        <dbReference type="EMBL" id="PVH31387.1"/>
    </source>
</evidence>
<dbReference type="PANTHER" id="PTHR36766:SF36">
    <property type="entry name" value="AAA+ ATPASE DOMAIN-CONTAINING PROTEIN"/>
    <property type="match status" value="1"/>
</dbReference>
<feature type="region of interest" description="Disordered" evidence="8">
    <location>
        <begin position="861"/>
        <end position="888"/>
    </location>
</feature>
<evidence type="ECO:0000256" key="2">
    <source>
        <dbReference type="ARBA" id="ARBA00022614"/>
    </source>
</evidence>
<evidence type="ECO:0000256" key="5">
    <source>
        <dbReference type="ARBA" id="ARBA00022821"/>
    </source>
</evidence>
<dbReference type="Gene3D" id="3.40.50.300">
    <property type="entry name" value="P-loop containing nucleotide triphosphate hydrolases"/>
    <property type="match status" value="1"/>
</dbReference>
<evidence type="ECO:0000256" key="4">
    <source>
        <dbReference type="ARBA" id="ARBA00022741"/>
    </source>
</evidence>
<dbReference type="Pfam" id="PF18052">
    <property type="entry name" value="Rx_N"/>
    <property type="match status" value="1"/>
</dbReference>
<dbReference type="Gene3D" id="3.80.10.10">
    <property type="entry name" value="Ribonuclease Inhibitor"/>
    <property type="match status" value="2"/>
</dbReference>
<proteinExistence type="inferred from homology"/>
<dbReference type="InterPro" id="IPR036388">
    <property type="entry name" value="WH-like_DNA-bd_sf"/>
</dbReference>
<dbReference type="Gramene" id="PVH31387">
    <property type="protein sequence ID" value="PVH31387"/>
    <property type="gene ID" value="PAHAL_9G131300"/>
</dbReference>
<dbReference type="Pfam" id="PF23559">
    <property type="entry name" value="WHD_DRP"/>
    <property type="match status" value="1"/>
</dbReference>
<dbReference type="InterPro" id="IPR003591">
    <property type="entry name" value="Leu-rich_rpt_typical-subtyp"/>
</dbReference>
<dbReference type="Gene3D" id="1.20.5.4130">
    <property type="match status" value="1"/>
</dbReference>
<evidence type="ECO:0000259" key="11">
    <source>
        <dbReference type="Pfam" id="PF23559"/>
    </source>
</evidence>
<feature type="domain" description="NB-ARC" evidence="9">
    <location>
        <begin position="216"/>
        <end position="364"/>
    </location>
</feature>
<dbReference type="InterPro" id="IPR038005">
    <property type="entry name" value="RX-like_CC"/>
</dbReference>
<keyword evidence="5" id="KW-0611">Plant defense</keyword>
<keyword evidence="3" id="KW-0677">Repeat</keyword>
<reference evidence="13" key="1">
    <citation type="submission" date="2018-04" db="EMBL/GenBank/DDBJ databases">
        <title>WGS assembly of Panicum hallii.</title>
        <authorList>
            <person name="Lovell J."/>
            <person name="Jenkins J."/>
            <person name="Lowry D."/>
            <person name="Mamidi S."/>
            <person name="Sreedasyam A."/>
            <person name="Weng X."/>
            <person name="Barry K."/>
            <person name="Bonette J."/>
            <person name="Campitelli B."/>
            <person name="Daum C."/>
            <person name="Gordon S."/>
            <person name="Gould B."/>
            <person name="Lipzen A."/>
            <person name="Macqueen A."/>
            <person name="Palacio-Mejia J."/>
            <person name="Plott C."/>
            <person name="Shakirov E."/>
            <person name="Shu S."/>
            <person name="Yoshinaga Y."/>
            <person name="Zane M."/>
            <person name="Rokhsar D."/>
            <person name="Grimwood J."/>
            <person name="Schmutz J."/>
            <person name="Juenger T."/>
        </authorList>
    </citation>
    <scope>NUCLEOTIDE SEQUENCE [LARGE SCALE GENOMIC DNA]</scope>
    <source>
        <strain evidence="13">FIL2</strain>
    </source>
</reference>
<dbReference type="InterPro" id="IPR055414">
    <property type="entry name" value="LRR_R13L4/SHOC2-like"/>
</dbReference>
<evidence type="ECO:0000256" key="6">
    <source>
        <dbReference type="ARBA" id="ARBA00022840"/>
    </source>
</evidence>
<dbReference type="Gene3D" id="1.10.10.10">
    <property type="entry name" value="Winged helix-like DNA-binding domain superfamily/Winged helix DNA-binding domain"/>
    <property type="match status" value="1"/>
</dbReference>
<dbReference type="InterPro" id="IPR042197">
    <property type="entry name" value="Apaf_helical"/>
</dbReference>
<dbReference type="SMART" id="SM00369">
    <property type="entry name" value="LRR_TYP"/>
    <property type="match status" value="3"/>
</dbReference>
<evidence type="ECO:0000256" key="7">
    <source>
        <dbReference type="ARBA" id="ARBA00023054"/>
    </source>
</evidence>
<dbReference type="Gramene" id="PAN45627">
    <property type="protein sequence ID" value="PAN45627"/>
    <property type="gene ID" value="PAHAL_9G131300"/>
</dbReference>
<dbReference type="PRINTS" id="PR00364">
    <property type="entry name" value="DISEASERSIST"/>
</dbReference>
<keyword evidence="7" id="KW-0175">Coiled coil</keyword>
<dbReference type="InterPro" id="IPR058922">
    <property type="entry name" value="WHD_DRP"/>
</dbReference>
<dbReference type="EMBL" id="CM008054">
    <property type="protein sequence ID" value="PVH31387.1"/>
    <property type="molecule type" value="Genomic_DNA"/>
</dbReference>
<accession>A0A2T8I117</accession>
<dbReference type="InterPro" id="IPR027417">
    <property type="entry name" value="P-loop_NTPase"/>
</dbReference>
<dbReference type="Gene3D" id="1.10.8.430">
    <property type="entry name" value="Helical domain of apoptotic protease-activating factors"/>
    <property type="match status" value="1"/>
</dbReference>
<comment type="similarity">
    <text evidence="1">Belongs to the disease resistance NB-LRR family.</text>
</comment>
<dbReference type="GO" id="GO:0043531">
    <property type="term" value="F:ADP binding"/>
    <property type="evidence" value="ECO:0007669"/>
    <property type="project" value="InterPro"/>
</dbReference>
<evidence type="ECO:0000259" key="10">
    <source>
        <dbReference type="Pfam" id="PF18052"/>
    </source>
</evidence>
<feature type="region of interest" description="Disordered" evidence="8">
    <location>
        <begin position="1065"/>
        <end position="1123"/>
    </location>
</feature>
<organism evidence="13">
    <name type="scientific">Panicum hallii</name>
    <dbReference type="NCBI Taxonomy" id="206008"/>
    <lineage>
        <taxon>Eukaryota</taxon>
        <taxon>Viridiplantae</taxon>
        <taxon>Streptophyta</taxon>
        <taxon>Embryophyta</taxon>
        <taxon>Tracheophyta</taxon>
        <taxon>Spermatophyta</taxon>
        <taxon>Magnoliopsida</taxon>
        <taxon>Liliopsida</taxon>
        <taxon>Poales</taxon>
        <taxon>Poaceae</taxon>
        <taxon>PACMAD clade</taxon>
        <taxon>Panicoideae</taxon>
        <taxon>Panicodae</taxon>
        <taxon>Paniceae</taxon>
        <taxon>Panicinae</taxon>
        <taxon>Panicum</taxon>
        <taxon>Panicum sect. Panicum</taxon>
    </lineage>
</organism>
<keyword evidence="2" id="KW-0433">Leucine-rich repeat</keyword>
<feature type="domain" description="Disease resistance protein winged helix" evidence="11">
    <location>
        <begin position="453"/>
        <end position="523"/>
    </location>
</feature>
<dbReference type="GO" id="GO:0009626">
    <property type="term" value="P:plant-type hypersensitive response"/>
    <property type="evidence" value="ECO:0007669"/>
    <property type="project" value="UniProtKB-ARBA"/>
</dbReference>
<evidence type="ECO:0000259" key="12">
    <source>
        <dbReference type="Pfam" id="PF23598"/>
    </source>
</evidence>
<evidence type="ECO:0000259" key="9">
    <source>
        <dbReference type="Pfam" id="PF00931"/>
    </source>
</evidence>
<dbReference type="GO" id="GO:0005524">
    <property type="term" value="F:ATP binding"/>
    <property type="evidence" value="ECO:0007669"/>
    <property type="project" value="UniProtKB-KW"/>
</dbReference>
<dbReference type="GO" id="GO:0042742">
    <property type="term" value="P:defense response to bacterium"/>
    <property type="evidence" value="ECO:0007669"/>
    <property type="project" value="UniProtKB-ARBA"/>
</dbReference>
<evidence type="ECO:0000256" key="1">
    <source>
        <dbReference type="ARBA" id="ARBA00008894"/>
    </source>
</evidence>
<dbReference type="Pfam" id="PF23598">
    <property type="entry name" value="LRR_14"/>
    <property type="match status" value="1"/>
</dbReference>
<dbReference type="CDD" id="cd14798">
    <property type="entry name" value="RX-CC_like"/>
    <property type="match status" value="1"/>
</dbReference>
<dbReference type="InterPro" id="IPR032675">
    <property type="entry name" value="LRR_dom_sf"/>
</dbReference>
<feature type="compositionally biased region" description="Acidic residues" evidence="8">
    <location>
        <begin position="1072"/>
        <end position="1123"/>
    </location>
</feature>
<dbReference type="InterPro" id="IPR002182">
    <property type="entry name" value="NB-ARC"/>
</dbReference>
<dbReference type="GO" id="GO:0002758">
    <property type="term" value="P:innate immune response-activating signaling pathway"/>
    <property type="evidence" value="ECO:0007669"/>
    <property type="project" value="UniProtKB-ARBA"/>
</dbReference>
<feature type="domain" description="Disease resistance R13L4/SHOC-2-like LRR" evidence="12">
    <location>
        <begin position="571"/>
        <end position="937"/>
    </location>
</feature>
<sequence>MAAVLDAFASKLAEILAGMAKEEVEMLLGVPGEITKLETTLGDLSSILADAERRRIRDSAVERWVRELKDVMYDADDILDLCQIMEGGEGPSSSAAAPKTTPGCCNISRMLFCFRNPVVAHEIGRKIQAVNQRLVALEKRSSRFGFITQAINSSGHYANKSTNPWSDGNRNTGPAFIQSEIVGEKVEESKKQLIDLLIKKVGTHTGSSGSNNVAVAAAITGAGGIGKTTLARMVFNDATLVESFDKTVWLSINKEVNEIALLHRAIAAFGGDYGGLAADKALLEHALKQVVRQKKFLLVMDDVWSDKVWNELLRVPLNDGASGSQVLVTTRNDGVARMMKAQYLHRVDKLETQDAWALLKKQLVLNESDEADVDGLKDNGIRIVEKCDGLPLAVKVLGGLLLNTSRTRDAWVDVSNHVTWSMEGMDDDINKAVYLSYEELPSHLKQCFLFCSLFPKDELLSFGVISQLWIAEGYTDNKLSSKLPEDLALEYYKELISRNLLEPDKRSYDQLGCTMHDVVRSFAQYITKDEAVLITEGQDVRRTIGGTSKLRHLSISRRPVEWDALKSQTSLRTLMLFRSTTTVEPKDLMNNISGLRVLYLDNENPVELPDSICRLKHLRYLCLSRTSISMIPQGIGDLKFLQALELRGCTNFSQLPNSILKLRKLRSLNFSDTAITSVPRGFGKLEDLVRLMGFPTHSGDSTDVWCSLEELGPLSKLKVLGIRDLEKATSGSTAAKAMLTSKHHLTNLYLIFTSKLGKNGEVEDDIGEEEHERTEEVLANLCPPTCTEILDIRGYFARGLPQWMRTMSAFGSLRRLALGDYACCTQLPNGLGQLPFLDYFWVDRAPSVQCVRHDFLHPSLGGEADGKDKGPRLPGTRNNNPRQPHRISRGAGVAFPKLTRLGFQGMLEWTEWEWEQHVPAMPALEALVINNCKLQRLPAGLAQHASRLRKFDLTYAQHLISVENFPSLVNLWLYGNPRLERISNNPSLQFIDISNCPALKEMDGLPSLRSLEWWDLGAEALPQYLREANLKKLRVDCSRSLLKLIALQDESSEWGKIKHVQQLKAYGHKTEEEEPDQSSQEDEEANEEEANQLEEDEVEEDTIQSEEEEDADEEKNNQSEEDEEAEWYIYYTKEPYSFNAYLGESTGDFIIFDLLGGFIVVNLCKSHKMDSFAKLYELVCLDFAQE</sequence>
<evidence type="ECO:0000256" key="8">
    <source>
        <dbReference type="SAM" id="MobiDB-lite"/>
    </source>
</evidence>
<dbReference type="PANTHER" id="PTHR36766">
    <property type="entry name" value="PLANT BROAD-SPECTRUM MILDEW RESISTANCE PROTEIN RPW8"/>
    <property type="match status" value="1"/>
</dbReference>
<dbReference type="FunFam" id="1.10.10.10:FF:000322">
    <property type="entry name" value="Probable disease resistance protein At1g63360"/>
    <property type="match status" value="1"/>
</dbReference>
<keyword evidence="4" id="KW-0547">Nucleotide-binding</keyword>
<name>A0A2T8I117_9POAL</name>
<dbReference type="InterPro" id="IPR041118">
    <property type="entry name" value="Rx_N"/>
</dbReference>
<evidence type="ECO:0000256" key="3">
    <source>
        <dbReference type="ARBA" id="ARBA00022737"/>
    </source>
</evidence>
<evidence type="ECO:0008006" key="14">
    <source>
        <dbReference type="Google" id="ProtNLM"/>
    </source>
</evidence>
<dbReference type="Proteomes" id="UP000243499">
    <property type="component" value="Chromosome 9"/>
</dbReference>
<dbReference type="SUPFAM" id="SSF52540">
    <property type="entry name" value="P-loop containing nucleoside triphosphate hydrolases"/>
    <property type="match status" value="1"/>
</dbReference>